<reference evidence="1 2" key="1">
    <citation type="submission" date="2018-01" db="EMBL/GenBank/DDBJ databases">
        <title>Genome sequence of a Cantenovulum-like bacteria.</title>
        <authorList>
            <person name="Tan W.R."/>
            <person name="Lau N.-S."/>
            <person name="Go F."/>
            <person name="Amirul A.-A.A."/>
        </authorList>
    </citation>
    <scope>NUCLEOTIDE SEQUENCE [LARGE SCALE GENOMIC DNA]</scope>
    <source>
        <strain evidence="1 2">CCB-QB4</strain>
    </source>
</reference>
<proteinExistence type="predicted"/>
<keyword evidence="2" id="KW-1185">Reference proteome</keyword>
<evidence type="ECO:0000313" key="2">
    <source>
        <dbReference type="Proteomes" id="UP000244441"/>
    </source>
</evidence>
<dbReference type="Proteomes" id="UP000244441">
    <property type="component" value="Chromosome"/>
</dbReference>
<gene>
    <name evidence="1" type="ORF">C2869_07185</name>
</gene>
<sequence>MIIYVYLTCVVNKVRLKRFVIIQRNEINLLVVVGNSGRAFMLAGPANQSAQQSKITIFCTRQILSFVIHASTKVGGLPSLAKQGLLCCNL</sequence>
<dbReference type="EMBL" id="CP026604">
    <property type="protein sequence ID" value="AWB66231.1"/>
    <property type="molecule type" value="Genomic_DNA"/>
</dbReference>
<dbReference type="AlphaFoldDB" id="A0A2S0VPT7"/>
<protein>
    <submittedName>
        <fullName evidence="1">Uncharacterized protein</fullName>
    </submittedName>
</protein>
<accession>A0A2S0VPT7</accession>
<evidence type="ECO:0000313" key="1">
    <source>
        <dbReference type="EMBL" id="AWB66231.1"/>
    </source>
</evidence>
<name>A0A2S0VPT7_9ALTE</name>
<organism evidence="1 2">
    <name type="scientific">Saccharobesus litoralis</name>
    <dbReference type="NCBI Taxonomy" id="2172099"/>
    <lineage>
        <taxon>Bacteria</taxon>
        <taxon>Pseudomonadati</taxon>
        <taxon>Pseudomonadota</taxon>
        <taxon>Gammaproteobacteria</taxon>
        <taxon>Alteromonadales</taxon>
        <taxon>Alteromonadaceae</taxon>
        <taxon>Saccharobesus</taxon>
    </lineage>
</organism>
<dbReference type="KEGG" id="cate:C2869_07185"/>